<feature type="compositionally biased region" description="Pro residues" evidence="1">
    <location>
        <begin position="16"/>
        <end position="26"/>
    </location>
</feature>
<gene>
    <name evidence="2" type="ORF">V3391_06220</name>
</gene>
<dbReference type="Proteomes" id="UP001358324">
    <property type="component" value="Unassembled WGS sequence"/>
</dbReference>
<accession>A0ABU7WCV2</accession>
<evidence type="ECO:0000313" key="3">
    <source>
        <dbReference type="Proteomes" id="UP001358324"/>
    </source>
</evidence>
<comment type="caution">
    <text evidence="2">The sequence shown here is derived from an EMBL/GenBank/DDBJ whole genome shotgun (WGS) entry which is preliminary data.</text>
</comment>
<reference evidence="2 3" key="1">
    <citation type="submission" date="2024-01" db="EMBL/GenBank/DDBJ databases">
        <title>Novel species of the genus Luteimonas isolated from rivers.</title>
        <authorList>
            <person name="Lu H."/>
        </authorList>
    </citation>
    <scope>NUCLEOTIDE SEQUENCE [LARGE SCALE GENOMIC DNA]</scope>
    <source>
        <strain evidence="2 3">SMYT11W</strain>
    </source>
</reference>
<evidence type="ECO:0000313" key="2">
    <source>
        <dbReference type="EMBL" id="MEF3081809.1"/>
    </source>
</evidence>
<name>A0ABU7WCV2_9GAMM</name>
<sequence length="60" mass="6142">MTPQEDVSQHDAPQNPDSPPRDPTPNPKTGIASEVDAFDDPDSHDENALPGHAGGGLAGA</sequence>
<keyword evidence="3" id="KW-1185">Reference proteome</keyword>
<evidence type="ECO:0000256" key="1">
    <source>
        <dbReference type="SAM" id="MobiDB-lite"/>
    </source>
</evidence>
<organism evidence="2 3">
    <name type="scientific">Luteimonas flava</name>
    <dbReference type="NCBI Taxonomy" id="3115822"/>
    <lineage>
        <taxon>Bacteria</taxon>
        <taxon>Pseudomonadati</taxon>
        <taxon>Pseudomonadota</taxon>
        <taxon>Gammaproteobacteria</taxon>
        <taxon>Lysobacterales</taxon>
        <taxon>Lysobacteraceae</taxon>
        <taxon>Luteimonas</taxon>
    </lineage>
</organism>
<feature type="region of interest" description="Disordered" evidence="1">
    <location>
        <begin position="1"/>
        <end position="60"/>
    </location>
</feature>
<dbReference type="EMBL" id="JAZHBM010000001">
    <property type="protein sequence ID" value="MEF3081809.1"/>
    <property type="molecule type" value="Genomic_DNA"/>
</dbReference>
<protein>
    <submittedName>
        <fullName evidence="2">Uncharacterized protein</fullName>
    </submittedName>
</protein>
<dbReference type="RefSeq" id="WP_332077528.1">
    <property type="nucleotide sequence ID" value="NZ_JAZHBM010000001.1"/>
</dbReference>
<proteinExistence type="predicted"/>